<dbReference type="EMBL" id="RJMK01000010">
    <property type="protein sequence ID" value="RSI06776.1"/>
    <property type="molecule type" value="Genomic_DNA"/>
</dbReference>
<evidence type="ECO:0000313" key="2">
    <source>
        <dbReference type="Proteomes" id="UP000272846"/>
    </source>
</evidence>
<dbReference type="Proteomes" id="UP000272846">
    <property type="component" value="Unassembled WGS sequence"/>
</dbReference>
<gene>
    <name evidence="1" type="ORF">D8888_10980</name>
</gene>
<evidence type="ECO:0000313" key="1">
    <source>
        <dbReference type="EMBL" id="RSI06776.1"/>
    </source>
</evidence>
<sequence length="146" mass="17320">MIEAYLKAYYEAYGNYTGLLVNVVLAIPNREYYEPEVSSFQYQEMRQELNLLRQKRYSSAYLNDRAVALKFKNQTRAYLQALDDLALEKKQELLLSLFSYEESVQEYFLRITIDRHRMIRRLLSELREFLKVSGLGRLQLDRGGSV</sequence>
<protein>
    <submittedName>
        <fullName evidence="1">Uncharacterized protein</fullName>
    </submittedName>
</protein>
<comment type="caution">
    <text evidence="1">The sequence shown here is derived from an EMBL/GenBank/DDBJ whole genome shotgun (WGS) entry which is preliminary data.</text>
</comment>
<name>A0AAE8K8U9_STRSA</name>
<dbReference type="RefSeq" id="WP_061592357.1">
    <property type="nucleotide sequence ID" value="NZ_CP071420.1"/>
</dbReference>
<organism evidence="1 2">
    <name type="scientific">Streptococcus sanguinis</name>
    <dbReference type="NCBI Taxonomy" id="1305"/>
    <lineage>
        <taxon>Bacteria</taxon>
        <taxon>Bacillati</taxon>
        <taxon>Bacillota</taxon>
        <taxon>Bacilli</taxon>
        <taxon>Lactobacillales</taxon>
        <taxon>Streptococcaceae</taxon>
        <taxon>Streptococcus</taxon>
    </lineage>
</organism>
<dbReference type="AlphaFoldDB" id="A0AAE8K8U9"/>
<proteinExistence type="predicted"/>
<accession>A0AAE8K8U9</accession>
<reference evidence="1 2" key="1">
    <citation type="submission" date="2018-11" db="EMBL/GenBank/DDBJ databases">
        <title>Species Designations Belie Phenotypic and Genotypic Heterogeneity in Oral Streptococci.</title>
        <authorList>
            <person name="Velsko I."/>
        </authorList>
    </citation>
    <scope>NUCLEOTIDE SEQUENCE [LARGE SCALE GENOMIC DNA]</scope>
    <source>
        <strain evidence="1 2">KLC04</strain>
    </source>
</reference>